<dbReference type="PANTHER" id="PTHR34982">
    <property type="entry name" value="YOP PROTEINS TRANSLOCATION PROTEIN L"/>
    <property type="match status" value="1"/>
</dbReference>
<dbReference type="EMBL" id="CP001654">
    <property type="protein sequence ID" value="ACS85342.1"/>
    <property type="molecule type" value="Genomic_DNA"/>
</dbReference>
<dbReference type="GO" id="GO:0015031">
    <property type="term" value="P:protein transport"/>
    <property type="evidence" value="ECO:0007669"/>
    <property type="project" value="UniProtKB-KW"/>
</dbReference>
<protein>
    <recommendedName>
        <fullName evidence="4">Flagellar assembly protein FliH</fullName>
    </recommendedName>
</protein>
<dbReference type="GO" id="GO:0044781">
    <property type="term" value="P:bacterial-type flagellum organization"/>
    <property type="evidence" value="ECO:0007669"/>
    <property type="project" value="UniProtKB-KW"/>
</dbReference>
<dbReference type="Proteomes" id="UP000002734">
    <property type="component" value="Chromosome"/>
</dbReference>
<keyword evidence="8" id="KW-0653">Protein transport</keyword>
<dbReference type="PANTHER" id="PTHR34982:SF1">
    <property type="entry name" value="FLAGELLAR ASSEMBLY PROTEIN FLIH"/>
    <property type="match status" value="1"/>
</dbReference>
<evidence type="ECO:0000256" key="2">
    <source>
        <dbReference type="ARBA" id="ARBA00004496"/>
    </source>
</evidence>
<dbReference type="GO" id="GO:0009288">
    <property type="term" value="C:bacterial-type flagellum"/>
    <property type="evidence" value="ECO:0007669"/>
    <property type="project" value="InterPro"/>
</dbReference>
<comment type="similarity">
    <text evidence="3">Belongs to the FliH family.</text>
</comment>
<reference evidence="11" key="1">
    <citation type="submission" date="2009-06" db="EMBL/GenBank/DDBJ databases">
        <title>Complete sequence of Dickeya dadantii Ech703.</title>
        <authorList>
            <consortium name="US DOE Joint Genome Institute"/>
            <person name="Lucas S."/>
            <person name="Copeland A."/>
            <person name="Lapidus A."/>
            <person name="Glavina del Rio T."/>
            <person name="Dalin E."/>
            <person name="Tice H."/>
            <person name="Bruce D."/>
            <person name="Goodwin L."/>
            <person name="Pitluck S."/>
            <person name="Chertkov O."/>
            <person name="Brettin T."/>
            <person name="Detter J.C."/>
            <person name="Han C."/>
            <person name="Larimer F."/>
            <person name="Land M."/>
            <person name="Hauser L."/>
            <person name="Kyrpides N."/>
            <person name="Mikhailova N."/>
            <person name="Balakrishnan V."/>
            <person name="Glasner J."/>
            <person name="Perna N.T."/>
        </authorList>
    </citation>
    <scope>NUCLEOTIDE SEQUENCE [LARGE SCALE GENOMIC DNA]</scope>
    <source>
        <strain evidence="11">Ech703</strain>
    </source>
</reference>
<keyword evidence="7" id="KW-1005">Bacterial flagellum biogenesis</keyword>
<feature type="domain" description="Flagellar assembly protein FliH/Type III secretion system HrpE" evidence="10">
    <location>
        <begin position="98"/>
        <end position="222"/>
    </location>
</feature>
<dbReference type="HOGENOM" id="CLU_062625_4_2_6"/>
<dbReference type="Pfam" id="PF02108">
    <property type="entry name" value="FliH"/>
    <property type="match status" value="1"/>
</dbReference>
<evidence type="ECO:0000256" key="3">
    <source>
        <dbReference type="ARBA" id="ARBA00006602"/>
    </source>
</evidence>
<dbReference type="STRING" id="579405.Dd703_1542"/>
<evidence type="ECO:0000256" key="7">
    <source>
        <dbReference type="ARBA" id="ARBA00022795"/>
    </source>
</evidence>
<evidence type="ECO:0000256" key="8">
    <source>
        <dbReference type="ARBA" id="ARBA00022927"/>
    </source>
</evidence>
<dbReference type="GO" id="GO:0003774">
    <property type="term" value="F:cytoskeletal motor activity"/>
    <property type="evidence" value="ECO:0007669"/>
    <property type="project" value="InterPro"/>
</dbReference>
<dbReference type="InterPro" id="IPR051472">
    <property type="entry name" value="T3SS_Stator/FliH"/>
</dbReference>
<dbReference type="InterPro" id="IPR018035">
    <property type="entry name" value="Flagellar_FliH/T3SS_HrpE"/>
</dbReference>
<comment type="function">
    <text evidence="1">Needed for flagellar regrowth and assembly.</text>
</comment>
<dbReference type="PRINTS" id="PR01003">
    <property type="entry name" value="FLGFLIH"/>
</dbReference>
<keyword evidence="11" id="KW-0969">Cilium</keyword>
<keyword evidence="11" id="KW-0282">Flagellum</keyword>
<dbReference type="GO" id="GO:0071973">
    <property type="term" value="P:bacterial-type flagellum-dependent cell motility"/>
    <property type="evidence" value="ECO:0007669"/>
    <property type="project" value="InterPro"/>
</dbReference>
<keyword evidence="12" id="KW-1185">Reference proteome</keyword>
<dbReference type="KEGG" id="dda:Dd703_1542"/>
<evidence type="ECO:0000256" key="9">
    <source>
        <dbReference type="ARBA" id="ARBA00023225"/>
    </source>
</evidence>
<dbReference type="GO" id="GO:0005829">
    <property type="term" value="C:cytosol"/>
    <property type="evidence" value="ECO:0007669"/>
    <property type="project" value="TreeGrafter"/>
</dbReference>
<dbReference type="NCBIfam" id="NF004266">
    <property type="entry name" value="PRK05687.1-1"/>
    <property type="match status" value="1"/>
</dbReference>
<evidence type="ECO:0000313" key="11">
    <source>
        <dbReference type="EMBL" id="ACS85342.1"/>
    </source>
</evidence>
<dbReference type="RefSeq" id="WP_012765159.1">
    <property type="nucleotide sequence ID" value="NC_012880.1"/>
</dbReference>
<gene>
    <name evidence="11" type="ordered locus">Dd703_1542</name>
</gene>
<evidence type="ECO:0000256" key="6">
    <source>
        <dbReference type="ARBA" id="ARBA00022490"/>
    </source>
</evidence>
<keyword evidence="11" id="KW-0966">Cell projection</keyword>
<evidence type="ECO:0000259" key="10">
    <source>
        <dbReference type="Pfam" id="PF02108"/>
    </source>
</evidence>
<organism evidence="11 12">
    <name type="scientific">Musicola paradisiaca (strain Ech703)</name>
    <name type="common">Dickeya paradisiaca</name>
    <name type="synonym">Dickeya dadantii</name>
    <dbReference type="NCBI Taxonomy" id="579405"/>
    <lineage>
        <taxon>Bacteria</taxon>
        <taxon>Pseudomonadati</taxon>
        <taxon>Pseudomonadota</taxon>
        <taxon>Gammaproteobacteria</taxon>
        <taxon>Enterobacterales</taxon>
        <taxon>Pectobacteriaceae</taxon>
        <taxon>Musicola</taxon>
    </lineage>
</organism>
<dbReference type="eggNOG" id="COG1317">
    <property type="taxonomic scope" value="Bacteria"/>
</dbReference>
<evidence type="ECO:0000313" key="12">
    <source>
        <dbReference type="Proteomes" id="UP000002734"/>
    </source>
</evidence>
<evidence type="ECO:0000256" key="4">
    <source>
        <dbReference type="ARBA" id="ARBA00016507"/>
    </source>
</evidence>
<sequence>MSNHSNELPWRPWKLKDLSEPVLPVLDEPLDAAPQFTEVDSEPDNSLELLREQVQLRAQEIGYQEGHQKGYEEGFRQGVEAGRQQGVEEGLKQQEPLAAQMQQMVTEFQQTLDSLDSIIVSRLMQMALTAAKQVIGQSPVCDGSALLNQIQQMIQQEPLFSGKPQLRVHPSDMERIEQHLGPALAANGWRLLADNQLHPGGCKISADDGDLDSSIATRWHELCRLAAPGEL</sequence>
<keyword evidence="9" id="KW-1006">Bacterial flagellum protein export</keyword>
<comment type="subcellular location">
    <subcellularLocation>
        <location evidence="2">Cytoplasm</location>
    </subcellularLocation>
</comment>
<accession>C6C3J7</accession>
<keyword evidence="6" id="KW-0963">Cytoplasm</keyword>
<evidence type="ECO:0000256" key="1">
    <source>
        <dbReference type="ARBA" id="ARBA00003041"/>
    </source>
</evidence>
<name>C6C3J7_MUSP7</name>
<proteinExistence type="inferred from homology"/>
<dbReference type="AlphaFoldDB" id="C6C3J7"/>
<evidence type="ECO:0000256" key="5">
    <source>
        <dbReference type="ARBA" id="ARBA00022448"/>
    </source>
</evidence>
<keyword evidence="5" id="KW-0813">Transport</keyword>
<dbReference type="InterPro" id="IPR000563">
    <property type="entry name" value="Flag_FliH"/>
</dbReference>